<reference evidence="2" key="1">
    <citation type="submission" date="2009-05" db="EMBL/GenBank/DDBJ databases">
        <title>The genome sequence of Ajellomyces capsulatus strain H143.</title>
        <authorList>
            <person name="Champion M."/>
            <person name="Cuomo C.A."/>
            <person name="Ma L.-J."/>
            <person name="Henn M.R."/>
            <person name="Sil A."/>
            <person name="Goldman B."/>
            <person name="Young S.K."/>
            <person name="Kodira C.D."/>
            <person name="Zeng Q."/>
            <person name="Koehrsen M."/>
            <person name="Alvarado L."/>
            <person name="Berlin A.M."/>
            <person name="Borenstein D."/>
            <person name="Chen Z."/>
            <person name="Engels R."/>
            <person name="Freedman E."/>
            <person name="Gellesch M."/>
            <person name="Goldberg J."/>
            <person name="Griggs A."/>
            <person name="Gujja S."/>
            <person name="Heiman D.I."/>
            <person name="Hepburn T.A."/>
            <person name="Howarth C."/>
            <person name="Jen D."/>
            <person name="Larson L."/>
            <person name="Lewis B."/>
            <person name="Mehta T."/>
            <person name="Park D."/>
            <person name="Pearson M."/>
            <person name="Roberts A."/>
            <person name="Saif S."/>
            <person name="Shea T.D."/>
            <person name="Shenoy N."/>
            <person name="Sisk P."/>
            <person name="Stolte C."/>
            <person name="Sykes S."/>
            <person name="Walk T."/>
            <person name="White J."/>
            <person name="Yandava C."/>
            <person name="Klein B."/>
            <person name="McEwen J.G."/>
            <person name="Puccia R."/>
            <person name="Goldman G.H."/>
            <person name="Felipe M.S."/>
            <person name="Nino-Vega G."/>
            <person name="San-Blas G."/>
            <person name="Taylor J.W."/>
            <person name="Mendoza L."/>
            <person name="Galagan J.E."/>
            <person name="Nusbaum C."/>
            <person name="Birren B.W."/>
        </authorList>
    </citation>
    <scope>NUCLEOTIDE SEQUENCE [LARGE SCALE GENOMIC DNA]</scope>
    <source>
        <strain evidence="2">H143</strain>
    </source>
</reference>
<organism evidence="1 2">
    <name type="scientific">Ajellomyces capsulatus (strain H143)</name>
    <name type="common">Darling's disease fungus</name>
    <name type="synonym">Histoplasma capsulatum</name>
    <dbReference type="NCBI Taxonomy" id="544712"/>
    <lineage>
        <taxon>Eukaryota</taxon>
        <taxon>Fungi</taxon>
        <taxon>Dikarya</taxon>
        <taxon>Ascomycota</taxon>
        <taxon>Pezizomycotina</taxon>
        <taxon>Eurotiomycetes</taxon>
        <taxon>Eurotiomycetidae</taxon>
        <taxon>Onygenales</taxon>
        <taxon>Ajellomycetaceae</taxon>
        <taxon>Histoplasma</taxon>
    </lineage>
</organism>
<evidence type="ECO:0000313" key="1">
    <source>
        <dbReference type="EMBL" id="EER41231.1"/>
    </source>
</evidence>
<accession>C6HEL0</accession>
<dbReference type="OrthoDB" id="5291055at2759"/>
<evidence type="ECO:0000313" key="2">
    <source>
        <dbReference type="Proteomes" id="UP000002624"/>
    </source>
</evidence>
<dbReference type="EMBL" id="GG692424">
    <property type="protein sequence ID" value="EER41231.1"/>
    <property type="molecule type" value="Genomic_DNA"/>
</dbReference>
<dbReference type="Proteomes" id="UP000002624">
    <property type="component" value="Unassembled WGS sequence"/>
</dbReference>
<sequence length="282" mass="31180">MAHASGVKIFQALLQRRNCEAKRLNSRALREALAHLLEVASVPAKTVASAYTVWTIADEPSLEERSRYSSQLKSLIKGIIYYDEPVTVIMPADRKYNVWALPDVGEIEVWKKGVSDVTAKTWAPLFAKIDEPIMKQSILLGLCESRYLSWNFQNIGSACGTIEFRRPPALKSATEAIHWISFTLGFVAHSMQRDWSTVAQTNTFPSTNVLRAAVVSGLQSLGPYSQGGLGSMADINEPPTIITDVERARIVQKKNEKLMNKSVFAEKVFNSRPNTPVGAASP</sequence>
<name>C6HEL0_AJECH</name>
<proteinExistence type="predicted"/>
<dbReference type="AlphaFoldDB" id="C6HEL0"/>
<dbReference type="OMA" id="VWTIADE"/>
<dbReference type="STRING" id="544712.C6HEL0"/>
<protein>
    <submittedName>
        <fullName evidence="1">Uncharacterized protein</fullName>
    </submittedName>
</protein>
<dbReference type="VEuPathDB" id="FungiDB:HCDG_04877"/>
<gene>
    <name evidence="1" type="ORF">HCDG_04877</name>
</gene>
<dbReference type="HOGENOM" id="CLU_039967_0_0_1"/>